<name>A0YG27_9GAMM</name>
<evidence type="ECO:0000313" key="5">
    <source>
        <dbReference type="EMBL" id="EAW30277.1"/>
    </source>
</evidence>
<protein>
    <submittedName>
        <fullName evidence="5">Transcriptional regulator, GntR family protein</fullName>
    </submittedName>
</protein>
<evidence type="ECO:0000313" key="6">
    <source>
        <dbReference type="Proteomes" id="UP000004931"/>
    </source>
</evidence>
<dbReference type="GO" id="GO:0003700">
    <property type="term" value="F:DNA-binding transcription factor activity"/>
    <property type="evidence" value="ECO:0007669"/>
    <property type="project" value="InterPro"/>
</dbReference>
<dbReference type="PANTHER" id="PTHR38445">
    <property type="entry name" value="HTH-TYPE TRANSCRIPTIONAL REPRESSOR YTRA"/>
    <property type="match status" value="1"/>
</dbReference>
<keyword evidence="6" id="KW-1185">Reference proteome</keyword>
<dbReference type="SUPFAM" id="SSF46785">
    <property type="entry name" value="Winged helix' DNA-binding domain"/>
    <property type="match status" value="1"/>
</dbReference>
<dbReference type="AlphaFoldDB" id="A0YG27"/>
<evidence type="ECO:0000259" key="4">
    <source>
        <dbReference type="PROSITE" id="PS50949"/>
    </source>
</evidence>
<keyword evidence="2" id="KW-0238">DNA-binding</keyword>
<dbReference type="PROSITE" id="PS50949">
    <property type="entry name" value="HTH_GNTR"/>
    <property type="match status" value="1"/>
</dbReference>
<dbReference type="InterPro" id="IPR000524">
    <property type="entry name" value="Tscrpt_reg_HTH_GntR"/>
</dbReference>
<accession>A0YG27</accession>
<evidence type="ECO:0000256" key="1">
    <source>
        <dbReference type="ARBA" id="ARBA00023015"/>
    </source>
</evidence>
<dbReference type="Proteomes" id="UP000004931">
    <property type="component" value="Unassembled WGS sequence"/>
</dbReference>
<feature type="domain" description="HTH gntR-type" evidence="4">
    <location>
        <begin position="11"/>
        <end position="79"/>
    </location>
</feature>
<dbReference type="Pfam" id="PF00392">
    <property type="entry name" value="GntR"/>
    <property type="match status" value="1"/>
</dbReference>
<proteinExistence type="predicted"/>
<dbReference type="InterPro" id="IPR036388">
    <property type="entry name" value="WH-like_DNA-bd_sf"/>
</dbReference>
<dbReference type="PANTHER" id="PTHR38445:SF10">
    <property type="entry name" value="GNTR-FAMILY TRANSCRIPTIONAL REGULATOR"/>
    <property type="match status" value="1"/>
</dbReference>
<sequence>MSIQEHWNDDQPIYRQLRDKVIALIIRGVFGEGEAVPSVRQISTEYGINHLTVSKAYQQLVDEDILFTKRGVGMFVSDGAQKKLTSQQRIKFLQHELPVMMQRMSQLGITNDEIINILEDNNKDSS</sequence>
<comment type="caution">
    <text evidence="5">The sequence shown here is derived from an EMBL/GenBank/DDBJ whole genome shotgun (WGS) entry which is preliminary data.</text>
</comment>
<dbReference type="GO" id="GO:0003677">
    <property type="term" value="F:DNA binding"/>
    <property type="evidence" value="ECO:0007669"/>
    <property type="project" value="UniProtKB-KW"/>
</dbReference>
<gene>
    <name evidence="5" type="ORF">GP2143_02000</name>
</gene>
<reference evidence="5 6" key="1">
    <citation type="journal article" date="2010" name="J. Bacteriol.">
        <title>Genome sequence of the oligotrophic marine Gammaproteobacterium HTCC2143, isolated from the Oregon Coast.</title>
        <authorList>
            <person name="Oh H.M."/>
            <person name="Kang I."/>
            <person name="Ferriera S."/>
            <person name="Giovannoni S.J."/>
            <person name="Cho J.C."/>
        </authorList>
    </citation>
    <scope>NUCLEOTIDE SEQUENCE [LARGE SCALE GENOMIC DNA]</scope>
    <source>
        <strain evidence="5 6">HTCC2143</strain>
    </source>
</reference>
<dbReference type="Gene3D" id="6.10.250.1220">
    <property type="match status" value="1"/>
</dbReference>
<organism evidence="5 6">
    <name type="scientific">marine gamma proteobacterium HTCC2143</name>
    <dbReference type="NCBI Taxonomy" id="247633"/>
    <lineage>
        <taxon>Bacteria</taxon>
        <taxon>Pseudomonadati</taxon>
        <taxon>Pseudomonadota</taxon>
        <taxon>Gammaproteobacteria</taxon>
        <taxon>Cellvibrionales</taxon>
        <taxon>Spongiibacteraceae</taxon>
        <taxon>BD1-7 clade</taxon>
    </lineage>
</organism>
<dbReference type="STRING" id="247633.GP2143_02000"/>
<keyword evidence="3" id="KW-0804">Transcription</keyword>
<dbReference type="Gene3D" id="1.10.10.10">
    <property type="entry name" value="Winged helix-like DNA-binding domain superfamily/Winged helix DNA-binding domain"/>
    <property type="match status" value="1"/>
</dbReference>
<keyword evidence="1" id="KW-0805">Transcription regulation</keyword>
<dbReference type="InterPro" id="IPR036390">
    <property type="entry name" value="WH_DNA-bd_sf"/>
</dbReference>
<dbReference type="eggNOG" id="COG1725">
    <property type="taxonomic scope" value="Bacteria"/>
</dbReference>
<dbReference type="CDD" id="cd07377">
    <property type="entry name" value="WHTH_GntR"/>
    <property type="match status" value="1"/>
</dbReference>
<evidence type="ECO:0000256" key="3">
    <source>
        <dbReference type="ARBA" id="ARBA00023163"/>
    </source>
</evidence>
<dbReference type="SMART" id="SM00345">
    <property type="entry name" value="HTH_GNTR"/>
    <property type="match status" value="1"/>
</dbReference>
<evidence type="ECO:0000256" key="2">
    <source>
        <dbReference type="ARBA" id="ARBA00023125"/>
    </source>
</evidence>
<dbReference type="EMBL" id="AAVT01000009">
    <property type="protein sequence ID" value="EAW30277.1"/>
    <property type="molecule type" value="Genomic_DNA"/>
</dbReference>